<dbReference type="InterPro" id="IPR005135">
    <property type="entry name" value="Endo/exonuclease/phosphatase"/>
</dbReference>
<dbReference type="PANTHER" id="PTHR42834">
    <property type="entry name" value="ENDONUCLEASE/EXONUCLEASE/PHOSPHATASE FAMILY PROTEIN (AFU_ORTHOLOGUE AFUA_3G09210)"/>
    <property type="match status" value="1"/>
</dbReference>
<dbReference type="Gene3D" id="3.60.10.10">
    <property type="entry name" value="Endonuclease/exonuclease/phosphatase"/>
    <property type="match status" value="1"/>
</dbReference>
<organism evidence="2 3">
    <name type="scientific">Capnocytophaga canimorsus (strain 5)</name>
    <dbReference type="NCBI Taxonomy" id="860228"/>
    <lineage>
        <taxon>Bacteria</taxon>
        <taxon>Pseudomonadati</taxon>
        <taxon>Bacteroidota</taxon>
        <taxon>Flavobacteriia</taxon>
        <taxon>Flavobacteriales</taxon>
        <taxon>Flavobacteriaceae</taxon>
        <taxon>Capnocytophaga</taxon>
    </lineage>
</organism>
<evidence type="ECO:0000259" key="1">
    <source>
        <dbReference type="Pfam" id="PF19580"/>
    </source>
</evidence>
<dbReference type="Pfam" id="PF19580">
    <property type="entry name" value="Exo_endo_phos_3"/>
    <property type="match status" value="1"/>
</dbReference>
<dbReference type="GO" id="GO:0003824">
    <property type="term" value="F:catalytic activity"/>
    <property type="evidence" value="ECO:0007669"/>
    <property type="project" value="InterPro"/>
</dbReference>
<dbReference type="PANTHER" id="PTHR42834:SF1">
    <property type="entry name" value="ENDONUCLEASE_EXONUCLEASE_PHOSPHATASE FAMILY PROTEIN (AFU_ORTHOLOGUE AFUA_3G09210)"/>
    <property type="match status" value="1"/>
</dbReference>
<dbReference type="AlphaFoldDB" id="F9YUP0"/>
<reference evidence="2 3" key="1">
    <citation type="journal article" date="2011" name="J. Bacteriol.">
        <title>Complete genome sequence of the dog commensal and human pathogen Capnocytophaga canimorsus strain 5.</title>
        <authorList>
            <person name="Manfredi P."/>
            <person name="Pagni M."/>
            <person name="Cornelis G.R."/>
        </authorList>
    </citation>
    <scope>NUCLEOTIDE SEQUENCE [LARGE SCALE GENOMIC DNA]</scope>
    <source>
        <strain evidence="3">5</strain>
    </source>
</reference>
<dbReference type="STRING" id="860228.Ccan_21610"/>
<gene>
    <name evidence="2" type="ordered locus">Ccan_21610</name>
</gene>
<proteinExistence type="predicted"/>
<evidence type="ECO:0000313" key="3">
    <source>
        <dbReference type="Proteomes" id="UP000008895"/>
    </source>
</evidence>
<dbReference type="SUPFAM" id="SSF56219">
    <property type="entry name" value="DNase I-like"/>
    <property type="match status" value="1"/>
</dbReference>
<evidence type="ECO:0000313" key="2">
    <source>
        <dbReference type="EMBL" id="AEK24277.1"/>
    </source>
</evidence>
<dbReference type="Proteomes" id="UP000008895">
    <property type="component" value="Chromosome"/>
</dbReference>
<dbReference type="KEGG" id="ccm:Ccan_21610"/>
<dbReference type="InterPro" id="IPR036691">
    <property type="entry name" value="Endo/exonu/phosph_ase_sf"/>
</dbReference>
<dbReference type="HOGENOM" id="CLU_058239_1_0_10"/>
<dbReference type="EMBL" id="CP002113">
    <property type="protein sequence ID" value="AEK24277.1"/>
    <property type="molecule type" value="Genomic_DNA"/>
</dbReference>
<accession>F9YUP0</accession>
<feature type="domain" description="Endonuclease/exonuclease/phosphatase" evidence="1">
    <location>
        <begin position="35"/>
        <end position="349"/>
    </location>
</feature>
<keyword evidence="3" id="KW-1185">Reference proteome</keyword>
<name>F9YUP0_CAPCC</name>
<protein>
    <submittedName>
        <fullName evidence="2">Rhythmic message 1</fullName>
    </submittedName>
</protein>
<sequence length="353" mass="40718">MYKDMKKITYFLFLMVLNFNLITLQAQEKKYMVRTVAFYNVENLFDTINDPLKFDDDRTPEGADRWTSKVYNDHVDKIAKVISEIGSDITRQAPDIVGLCEVENQDVIVDLINTEHLRKYDYGIVHYDSPDARGVDVALIYKKGIFKPVSTSKHPLVIFDADGKRRYTRDQLLVSGMLDGELVHFIVNHWPSRSGGEAVSRPKREAAAALNRKIIDSLQKTDAQAKILSMGDFNDDATNSSFKKVLKTEGKKNKVAQGGLFNPMEEMLKKGMGTLAYQDGWNLFDQIYFTQELLKEDKTSFRYWKAGIFNKPYLANPKGKYKGYPFRSMSNGRYTWGYSDHFPVYLYLIREHQ</sequence>
<dbReference type="eggNOG" id="COG2374">
    <property type="taxonomic scope" value="Bacteria"/>
</dbReference>